<sequence>IDELDLPCDFLPYSEYDSFNSHDFSKVDDLPSPDNEDKVFNPGILIQEKSVKVITHVAKEKKLATSKASLVFKDFDPPFYEPLIFKDVPNSMRLLLFSSENEEKVFKPGIYTSEK</sequence>
<organism evidence="1">
    <name type="scientific">Tanacetum cinerariifolium</name>
    <name type="common">Dalmatian daisy</name>
    <name type="synonym">Chrysanthemum cinerariifolium</name>
    <dbReference type="NCBI Taxonomy" id="118510"/>
    <lineage>
        <taxon>Eukaryota</taxon>
        <taxon>Viridiplantae</taxon>
        <taxon>Streptophyta</taxon>
        <taxon>Embryophyta</taxon>
        <taxon>Tracheophyta</taxon>
        <taxon>Spermatophyta</taxon>
        <taxon>Magnoliopsida</taxon>
        <taxon>eudicotyledons</taxon>
        <taxon>Gunneridae</taxon>
        <taxon>Pentapetalae</taxon>
        <taxon>asterids</taxon>
        <taxon>campanulids</taxon>
        <taxon>Asterales</taxon>
        <taxon>Asteraceae</taxon>
        <taxon>Asteroideae</taxon>
        <taxon>Anthemideae</taxon>
        <taxon>Anthemidinae</taxon>
        <taxon>Tanacetum</taxon>
    </lineage>
</organism>
<evidence type="ECO:0008006" key="2">
    <source>
        <dbReference type="Google" id="ProtNLM"/>
    </source>
</evidence>
<name>A0A699Q1G4_TANCI</name>
<proteinExistence type="predicted"/>
<evidence type="ECO:0000313" key="1">
    <source>
        <dbReference type="EMBL" id="GFC60684.1"/>
    </source>
</evidence>
<dbReference type="AlphaFoldDB" id="A0A699Q1G4"/>
<feature type="non-terminal residue" evidence="1">
    <location>
        <position position="115"/>
    </location>
</feature>
<dbReference type="EMBL" id="BKCJ010986407">
    <property type="protein sequence ID" value="GFC60684.1"/>
    <property type="molecule type" value="Genomic_DNA"/>
</dbReference>
<feature type="non-terminal residue" evidence="1">
    <location>
        <position position="1"/>
    </location>
</feature>
<gene>
    <name evidence="1" type="ORF">Tci_832654</name>
</gene>
<comment type="caution">
    <text evidence="1">The sequence shown here is derived from an EMBL/GenBank/DDBJ whole genome shotgun (WGS) entry which is preliminary data.</text>
</comment>
<protein>
    <recommendedName>
        <fullName evidence="2">Reverse transcriptase domain-containing protein</fullName>
    </recommendedName>
</protein>
<accession>A0A699Q1G4</accession>
<reference evidence="1" key="1">
    <citation type="journal article" date="2019" name="Sci. Rep.">
        <title>Draft genome of Tanacetum cinerariifolium, the natural source of mosquito coil.</title>
        <authorList>
            <person name="Yamashiro T."/>
            <person name="Shiraishi A."/>
            <person name="Satake H."/>
            <person name="Nakayama K."/>
        </authorList>
    </citation>
    <scope>NUCLEOTIDE SEQUENCE</scope>
</reference>